<dbReference type="InterPro" id="IPR001434">
    <property type="entry name" value="OmcB-like_DUF11"/>
</dbReference>
<name>A0A1N6K0B3_9BACT</name>
<protein>
    <submittedName>
        <fullName evidence="2">Conserved repeat domain-containing protein/gliding motility-associated C-terminal domain-containing protein</fullName>
    </submittedName>
</protein>
<dbReference type="Pfam" id="PF01345">
    <property type="entry name" value="DUF11"/>
    <property type="match status" value="2"/>
</dbReference>
<reference evidence="2 3" key="1">
    <citation type="submission" date="2016-11" db="EMBL/GenBank/DDBJ databases">
        <authorList>
            <person name="Jaros S."/>
            <person name="Januszkiewicz K."/>
            <person name="Wedrychowicz H."/>
        </authorList>
    </citation>
    <scope>NUCLEOTIDE SEQUENCE [LARGE SCALE GENOMIC DNA]</scope>
    <source>
        <strain evidence="2 3">DSM 24787</strain>
    </source>
</reference>
<organism evidence="2 3">
    <name type="scientific">Chitinophaga niabensis</name>
    <dbReference type="NCBI Taxonomy" id="536979"/>
    <lineage>
        <taxon>Bacteria</taxon>
        <taxon>Pseudomonadati</taxon>
        <taxon>Bacteroidota</taxon>
        <taxon>Chitinophagia</taxon>
        <taxon>Chitinophagales</taxon>
        <taxon>Chitinophagaceae</taxon>
        <taxon>Chitinophaga</taxon>
    </lineage>
</organism>
<dbReference type="Gene3D" id="2.60.40.1170">
    <property type="entry name" value="Mu homology domain, subdomain B"/>
    <property type="match status" value="1"/>
</dbReference>
<dbReference type="OrthoDB" id="9816593at2"/>
<sequence>MHVSLRVFVYTALLVCCAPKIHAEGSKELSANGGSRAFWRSSTVVTDQFPFPYLGIIKVYANVGERIYLGSSAQGIGAGTITWRAPDGSTGTSGNSTTIGFIADRTEETLGPRLTTNGVDPGYNPYIVNVGAGQAGVWEITFNPTNPAVAGGTAPIVPANNPWTQNPNSWYIAAFDVSVRNAGNTAFINGRAYLNMFAGITSSVGANFGSFNGIFNILTRDGYQYTVNANGMQGVAFDFFVNNKGFRNASGDASYHSIAGIGTTAGTIPVHDPTMPDDATNVTYKLFFSTPNSDLPASAPTVGGQTTWLLATPVVPTLSNFTFTGIEGTPNQSGTAPLGGNFTFNSTAAGAYRISLDVNQNGIFTDLADRLLTGSAVIGNNTVAWDALDGEGNPVPGGTTFLPGSIHIELFSGEVHFPLLDVERNPTGIIVTRINGPGAPNNMLYWDDTNIPNIGTPSSPKRNLDGQSSAINGHIWNLNFGNDNGMDSWSYISSPPLLNTVNLVVGQADLEVVRITPSAAAFCAGTSASYEVEVQNNGPSTVANAPFNFRFPPTFTGATVTNAVTNGTVTLSGVVNAAGVYHADLSMSNGGTIVFTITGTVTGSSISTSADITRTADITDPDATNPDNAVPTDALAECDAAPSGAGCNNIKTSTVTVGSAVTNNTISAAQQICPGAVPAVLTGSIPTGGTGAFVYLWESSTTSSSAGFAAAAGVNNTQDYTPAALSATAWFRRVVNSGCSSTSTAIEITVTPPPAAPAAIPTQPTCAVATGTITVTTVAGLTYAINGTDYLPGPTFTNVAPGTYQVTARNAAGCTSTATQVVINAQPATPAAPTATPTQPTCVVATGTITVTTVAGLTYAINGTDYLPGPTFTNVAPGTYQVTARNAAGCTSTATQVVINAQPATPAAPAAIPTQPTCAVVTGTITVTAVAGLTYAINGTDYLPGPTFTNVAPGTYQVTARNAAGCTSTATQVVINAQPATPAAPVVANITYCQGDVATALTATGTNIKWYNIGTGGLALASPVIPSTTTAGVSTYWASQTNAGGCESPRASLTVTVFAKPTLQVTSSTADMTTTDARRELTGNTTGGNFSGTGVVTEAGRFYFNPATAGAGTHTLTYSYTGGGNCTVSITFSIRVTVPVADVSVTVVADNAPTGIGDPFNYTITASNNGPGTATNVVVTDVLPVTVELVSTNASAGTVTGNSTVTWNIPALPPNTSNTLTITVKPTQLGVIQNTVTIASSQTDNVPANNTAAAPKEIVGLKIPNVITPNGDGFNDRFVIKGLELYTQNQLTIINRWGNHVYEKRNYTNDWTGNGLAEGTYFYILRLTDRQGKNHDLKGYLMINR</sequence>
<evidence type="ECO:0000313" key="3">
    <source>
        <dbReference type="Proteomes" id="UP000185003"/>
    </source>
</evidence>
<dbReference type="Pfam" id="PF13585">
    <property type="entry name" value="CHU_C"/>
    <property type="match status" value="1"/>
</dbReference>
<dbReference type="RefSeq" id="WP_074242116.1">
    <property type="nucleotide sequence ID" value="NZ_FSRA01000002.1"/>
</dbReference>
<gene>
    <name evidence="2" type="ORF">SAMN04488055_4822</name>
</gene>
<feature type="domain" description="DUF11" evidence="1">
    <location>
        <begin position="1142"/>
        <end position="1254"/>
    </location>
</feature>
<dbReference type="STRING" id="536979.SAMN04488055_4822"/>
<proteinExistence type="predicted"/>
<evidence type="ECO:0000259" key="1">
    <source>
        <dbReference type="Pfam" id="PF01345"/>
    </source>
</evidence>
<evidence type="ECO:0000313" key="2">
    <source>
        <dbReference type="EMBL" id="SIO50018.1"/>
    </source>
</evidence>
<dbReference type="EMBL" id="FSRA01000002">
    <property type="protein sequence ID" value="SIO50018.1"/>
    <property type="molecule type" value="Genomic_DNA"/>
</dbReference>
<dbReference type="NCBIfam" id="TIGR04131">
    <property type="entry name" value="Bac_Flav_CTERM"/>
    <property type="match status" value="1"/>
</dbReference>
<accession>A0A1N6K0B3</accession>
<dbReference type="InterPro" id="IPR026341">
    <property type="entry name" value="T9SS_type_B"/>
</dbReference>
<feature type="domain" description="DUF11" evidence="1">
    <location>
        <begin position="509"/>
        <end position="626"/>
    </location>
</feature>
<dbReference type="NCBIfam" id="TIGR01451">
    <property type="entry name" value="B_ant_repeat"/>
    <property type="match status" value="1"/>
</dbReference>
<dbReference type="InterPro" id="IPR047589">
    <property type="entry name" value="DUF11_rpt"/>
</dbReference>
<dbReference type="Proteomes" id="UP000185003">
    <property type="component" value="Unassembled WGS sequence"/>
</dbReference>
<keyword evidence="3" id="KW-1185">Reference proteome</keyword>